<evidence type="ECO:0000256" key="1">
    <source>
        <dbReference type="SAM" id="Phobius"/>
    </source>
</evidence>
<reference evidence="2 3" key="1">
    <citation type="submission" date="2020-08" db="EMBL/GenBank/DDBJ databases">
        <title>Genomic Encyclopedia of Type Strains, Phase IV (KMG-IV): sequencing the most valuable type-strain genomes for metagenomic binning, comparative biology and taxonomic classification.</title>
        <authorList>
            <person name="Goeker M."/>
        </authorList>
    </citation>
    <scope>NUCLEOTIDE SEQUENCE [LARGE SCALE GENOMIC DNA]</scope>
    <source>
        <strain evidence="2 3">DSM 105137</strain>
    </source>
</reference>
<feature type="transmembrane region" description="Helical" evidence="1">
    <location>
        <begin position="142"/>
        <end position="164"/>
    </location>
</feature>
<keyword evidence="1" id="KW-1133">Transmembrane helix</keyword>
<evidence type="ECO:0000313" key="3">
    <source>
        <dbReference type="Proteomes" id="UP000576209"/>
    </source>
</evidence>
<dbReference type="AlphaFoldDB" id="A0A840E505"/>
<sequence length="438" mass="49148">MWTINLLYGRPLFIDEANVARNLYDRGYAALFAPLDHDQYAPPLYLMAGKFLGDVFGYAEIPLRIPAFLGGLLAVYGLYKSGRYLDLGPWVLLPLAFLFVNPTVLRYVGEIKPYGLDLGIAALLIALRLRPRQRKEVWRWTVIGTIAPWLSLPSVFVLAAVGLLRLRTDWRYSLAIGAWLLSFAGLYFTVLRPSVGSGYLNSFHAEYFFPLATSWEELLQTGRIIFRMLRLSYGFTVVALVWGGALLVTGMLRLPTRRLWLLLPLLVAMGASTLRLYSLIDRLLLFALPGVWLFTALSARSVYASLGKARPVALLLTVAVLGGTNIYRSFYEPVRFSDGRKLAEIARTAGAYTLHPDAVPVVEYYRRIHPQTSKEWVKKVGSGADHVLIYDVTTRESTRQTIRRDSIGAAERGCNVLAEKLYRSGVLRLRCPVPNSDP</sequence>
<keyword evidence="1" id="KW-0472">Membrane</keyword>
<organism evidence="2 3">
    <name type="scientific">Neolewinella aquimaris</name>
    <dbReference type="NCBI Taxonomy" id="1835722"/>
    <lineage>
        <taxon>Bacteria</taxon>
        <taxon>Pseudomonadati</taxon>
        <taxon>Bacteroidota</taxon>
        <taxon>Saprospiria</taxon>
        <taxon>Saprospirales</taxon>
        <taxon>Lewinellaceae</taxon>
        <taxon>Neolewinella</taxon>
    </lineage>
</organism>
<accession>A0A840E505</accession>
<protein>
    <recommendedName>
        <fullName evidence="4">Glycosyltransferase RgtA/B/C/D-like domain-containing protein</fullName>
    </recommendedName>
</protein>
<dbReference type="EMBL" id="JACIFF010000001">
    <property type="protein sequence ID" value="MBB4078217.1"/>
    <property type="molecule type" value="Genomic_DNA"/>
</dbReference>
<proteinExistence type="predicted"/>
<keyword evidence="1" id="KW-0812">Transmembrane</keyword>
<gene>
    <name evidence="2" type="ORF">GGR28_000818</name>
</gene>
<comment type="caution">
    <text evidence="2">The sequence shown here is derived from an EMBL/GenBank/DDBJ whole genome shotgun (WGS) entry which is preliminary data.</text>
</comment>
<keyword evidence="3" id="KW-1185">Reference proteome</keyword>
<name>A0A840E505_9BACT</name>
<feature type="transmembrane region" description="Helical" evidence="1">
    <location>
        <begin position="231"/>
        <end position="252"/>
    </location>
</feature>
<dbReference type="Proteomes" id="UP000576209">
    <property type="component" value="Unassembled WGS sequence"/>
</dbReference>
<feature type="transmembrane region" description="Helical" evidence="1">
    <location>
        <begin position="61"/>
        <end position="79"/>
    </location>
</feature>
<feature type="transmembrane region" description="Helical" evidence="1">
    <location>
        <begin position="258"/>
        <end position="277"/>
    </location>
</feature>
<feature type="transmembrane region" description="Helical" evidence="1">
    <location>
        <begin position="170"/>
        <end position="190"/>
    </location>
</feature>
<feature type="transmembrane region" description="Helical" evidence="1">
    <location>
        <begin position="91"/>
        <end position="108"/>
    </location>
</feature>
<feature type="transmembrane region" description="Helical" evidence="1">
    <location>
        <begin position="284"/>
        <end position="306"/>
    </location>
</feature>
<feature type="transmembrane region" description="Helical" evidence="1">
    <location>
        <begin position="312"/>
        <end position="331"/>
    </location>
</feature>
<evidence type="ECO:0000313" key="2">
    <source>
        <dbReference type="EMBL" id="MBB4078217.1"/>
    </source>
</evidence>
<evidence type="ECO:0008006" key="4">
    <source>
        <dbReference type="Google" id="ProtNLM"/>
    </source>
</evidence>